<name>A0A9W7HHP9_HIBTR</name>
<evidence type="ECO:0008006" key="6">
    <source>
        <dbReference type="Google" id="ProtNLM"/>
    </source>
</evidence>
<reference evidence="4" key="1">
    <citation type="submission" date="2023-05" db="EMBL/GenBank/DDBJ databases">
        <title>Genome and transcriptome analyses reveal genes involved in the formation of fine ridges on petal epidermal cells in Hibiscus trionum.</title>
        <authorList>
            <person name="Koshimizu S."/>
            <person name="Masuda S."/>
            <person name="Ishii T."/>
            <person name="Shirasu K."/>
            <person name="Hoshino A."/>
            <person name="Arita M."/>
        </authorList>
    </citation>
    <scope>NUCLEOTIDE SEQUENCE</scope>
    <source>
        <strain evidence="4">Hamamatsu line</strain>
    </source>
</reference>
<gene>
    <name evidence="4" type="ORF">HRI_001377100</name>
</gene>
<comment type="caution">
    <text evidence="4">The sequence shown here is derived from an EMBL/GenBank/DDBJ whole genome shotgun (WGS) entry which is preliminary data.</text>
</comment>
<accession>A0A9W7HHP9</accession>
<evidence type="ECO:0000259" key="2">
    <source>
        <dbReference type="Pfam" id="PF13976"/>
    </source>
</evidence>
<proteinExistence type="predicted"/>
<dbReference type="InterPro" id="IPR054722">
    <property type="entry name" value="PolX-like_BBD"/>
</dbReference>
<evidence type="ECO:0000313" key="5">
    <source>
        <dbReference type="Proteomes" id="UP001165190"/>
    </source>
</evidence>
<dbReference type="Proteomes" id="UP001165190">
    <property type="component" value="Unassembled WGS sequence"/>
</dbReference>
<dbReference type="Pfam" id="PF13976">
    <property type="entry name" value="gag_pre-integrs"/>
    <property type="match status" value="1"/>
</dbReference>
<dbReference type="InterPro" id="IPR025724">
    <property type="entry name" value="GAG-pre-integrase_dom"/>
</dbReference>
<dbReference type="PANTHER" id="PTHR47481:SF10">
    <property type="entry name" value="COPIA-LIKE POLYPROTEIN_RETROTRANSPOSON"/>
    <property type="match status" value="1"/>
</dbReference>
<dbReference type="Pfam" id="PF22936">
    <property type="entry name" value="Pol_BBD"/>
    <property type="match status" value="1"/>
</dbReference>
<dbReference type="AlphaFoldDB" id="A0A9W7HHP9"/>
<dbReference type="PANTHER" id="PTHR47481">
    <property type="match status" value="1"/>
</dbReference>
<dbReference type="EMBL" id="BSYR01000013">
    <property type="protein sequence ID" value="GMI77078.1"/>
    <property type="molecule type" value="Genomic_DNA"/>
</dbReference>
<feature type="domain" description="GAG-pre-integrase" evidence="2">
    <location>
        <begin position="536"/>
        <end position="611"/>
    </location>
</feature>
<keyword evidence="5" id="KW-1185">Reference proteome</keyword>
<protein>
    <recommendedName>
        <fullName evidence="6">GAG-pre-integrase domain-containing protein</fullName>
    </recommendedName>
</protein>
<dbReference type="Pfam" id="PF14223">
    <property type="entry name" value="Retrotran_gag_2"/>
    <property type="match status" value="1"/>
</dbReference>
<evidence type="ECO:0000259" key="3">
    <source>
        <dbReference type="Pfam" id="PF22936"/>
    </source>
</evidence>
<evidence type="ECO:0000313" key="4">
    <source>
        <dbReference type="EMBL" id="GMI77078.1"/>
    </source>
</evidence>
<dbReference type="OrthoDB" id="1436681at2759"/>
<evidence type="ECO:0000256" key="1">
    <source>
        <dbReference type="SAM" id="MobiDB-lite"/>
    </source>
</evidence>
<organism evidence="4 5">
    <name type="scientific">Hibiscus trionum</name>
    <name type="common">Flower of an hour</name>
    <dbReference type="NCBI Taxonomy" id="183268"/>
    <lineage>
        <taxon>Eukaryota</taxon>
        <taxon>Viridiplantae</taxon>
        <taxon>Streptophyta</taxon>
        <taxon>Embryophyta</taxon>
        <taxon>Tracheophyta</taxon>
        <taxon>Spermatophyta</taxon>
        <taxon>Magnoliopsida</taxon>
        <taxon>eudicotyledons</taxon>
        <taxon>Gunneridae</taxon>
        <taxon>Pentapetalae</taxon>
        <taxon>rosids</taxon>
        <taxon>malvids</taxon>
        <taxon>Malvales</taxon>
        <taxon>Malvaceae</taxon>
        <taxon>Malvoideae</taxon>
        <taxon>Hibiscus</taxon>
    </lineage>
</organism>
<feature type="domain" description="Retrovirus-related Pol polyprotein from transposon TNT 1-94-like beta-barrel" evidence="3">
    <location>
        <begin position="426"/>
        <end position="504"/>
    </location>
</feature>
<feature type="region of interest" description="Disordered" evidence="1">
    <location>
        <begin position="248"/>
        <end position="275"/>
    </location>
</feature>
<sequence length="635" mass="69477">MATTSSTTSSSIPSSLTSDSSMYIVQQLPKLDTIKLSASTYVLWKHQVMLIIEGYGLVSFLTDHKIPDKVTSTDSGQTVDNPIFLAYLKQDKLLASWLISAAGPEVLPHLTGLNTSRAIWDALSRRFAAKSTAKISSLRHNLHSQKKRGLSISEYLANIKLICDTLAASGNDVSEQEHVSVILAGLTAEFESVITFASRETQTLENLYEMLLDCEARQQEFLAESFSLQANVVTRSTTKSESYKTDVFDDKDDVSSDKNSSQPENSYFRGQRGGANFRGRGRGRFNFNRPQCQLCGRYGHLVQRCWYRFDQNFHGVLSEDAGSRRSFINSSNDGKPTQSVQGFVSFPTSPSAHLVSSAPTYTSFVPAGPDSFGTSVAFGSPSGFPQPSSSFASHMASSARFPTAPALVGQNSFSPTTCSGAREVVWCPDSGATHHITSDRSNLQSDRVYTGMDSLRVGNGNAVEITHVGVGNISTCNRSLCLRNFLCVPDIKKNLLSVSQFARDNFVFFEFHPDKCFVKDIQTKEILLVGRLTLDGLYELDSSAVFNNDGGSVSATPSMAYNVSKCFSFDLWHKRLGHPSSSVLKSALSSCNISFTNNTLTEVCSSCMKGKAHKLPFQLSTTLYDSPFQLIVSDV</sequence>